<reference evidence="2 3" key="1">
    <citation type="submission" date="2019-04" db="EMBL/GenBank/DDBJ databases">
        <title>Comparative genomics and transcriptomics to analyze fruiting body development in filamentous ascomycetes.</title>
        <authorList>
            <consortium name="DOE Joint Genome Institute"/>
            <person name="Lutkenhaus R."/>
            <person name="Traeger S."/>
            <person name="Breuer J."/>
            <person name="Kuo A."/>
            <person name="Lipzen A."/>
            <person name="Pangilinan J."/>
            <person name="Dilworth D."/>
            <person name="Sandor L."/>
            <person name="Poggeler S."/>
            <person name="Barry K."/>
            <person name="Grigoriev I.V."/>
            <person name="Nowrousian M."/>
        </authorList>
    </citation>
    <scope>NUCLEOTIDE SEQUENCE [LARGE SCALE GENOMIC DNA]</scope>
    <source>
        <strain evidence="2 3">CBS 389.68</strain>
    </source>
</reference>
<protein>
    <submittedName>
        <fullName evidence="2">Uncharacterized protein</fullName>
    </submittedName>
</protein>
<gene>
    <name evidence="2" type="ORF">EX30DRAFT_370703</name>
</gene>
<feature type="region of interest" description="Disordered" evidence="1">
    <location>
        <begin position="1"/>
        <end position="44"/>
    </location>
</feature>
<feature type="compositionally biased region" description="Basic and acidic residues" evidence="1">
    <location>
        <begin position="15"/>
        <end position="26"/>
    </location>
</feature>
<evidence type="ECO:0000313" key="2">
    <source>
        <dbReference type="EMBL" id="TGZ82014.1"/>
    </source>
</evidence>
<evidence type="ECO:0000256" key="1">
    <source>
        <dbReference type="SAM" id="MobiDB-lite"/>
    </source>
</evidence>
<accession>A0A4S2MZK9</accession>
<organism evidence="2 3">
    <name type="scientific">Ascodesmis nigricans</name>
    <dbReference type="NCBI Taxonomy" id="341454"/>
    <lineage>
        <taxon>Eukaryota</taxon>
        <taxon>Fungi</taxon>
        <taxon>Dikarya</taxon>
        <taxon>Ascomycota</taxon>
        <taxon>Pezizomycotina</taxon>
        <taxon>Pezizomycetes</taxon>
        <taxon>Pezizales</taxon>
        <taxon>Ascodesmidaceae</taxon>
        <taxon>Ascodesmis</taxon>
    </lineage>
</organism>
<keyword evidence="3" id="KW-1185">Reference proteome</keyword>
<dbReference type="EMBL" id="ML220116">
    <property type="protein sequence ID" value="TGZ82014.1"/>
    <property type="molecule type" value="Genomic_DNA"/>
</dbReference>
<evidence type="ECO:0000313" key="3">
    <source>
        <dbReference type="Proteomes" id="UP000298138"/>
    </source>
</evidence>
<feature type="compositionally biased region" description="Low complexity" evidence="1">
    <location>
        <begin position="28"/>
        <end position="37"/>
    </location>
</feature>
<dbReference type="AlphaFoldDB" id="A0A4S2MZK9"/>
<feature type="region of interest" description="Disordered" evidence="1">
    <location>
        <begin position="59"/>
        <end position="107"/>
    </location>
</feature>
<proteinExistence type="predicted"/>
<dbReference type="Proteomes" id="UP000298138">
    <property type="component" value="Unassembled WGS sequence"/>
</dbReference>
<dbReference type="InParanoid" id="A0A4S2MZK9"/>
<sequence>MRTTKRPKGVYNLKIGEEAQPGHDRTWSTGSSSSPSSLELKATIRNPGSLDLPCVYYHDEEEGLPPTPRLSPEEAVLNSPHHRAASRPQNVRTSEDADETVDPDDQHMRLRPRTFRWAYRAREEPGRGKMAREKCEDYEYLFWACEGCKLKTAVDEKETKVCFWCESELVKEEWKEWRNV</sequence>
<name>A0A4S2MZK9_9PEZI</name>